<dbReference type="EMBL" id="CP119311">
    <property type="protein sequence ID" value="WEK33645.1"/>
    <property type="molecule type" value="Genomic_DNA"/>
</dbReference>
<proteinExistence type="predicted"/>
<evidence type="ECO:0000256" key="5">
    <source>
        <dbReference type="ARBA" id="ARBA00023136"/>
    </source>
</evidence>
<dbReference type="PANTHER" id="PTHR30294">
    <property type="entry name" value="MEMBRANE COMPONENT OF ABC TRANSPORTER YHHJ-RELATED"/>
    <property type="match status" value="1"/>
</dbReference>
<evidence type="ECO:0000313" key="8">
    <source>
        <dbReference type="EMBL" id="WEK33645.1"/>
    </source>
</evidence>
<dbReference type="Pfam" id="PF12679">
    <property type="entry name" value="ABC2_membrane_2"/>
    <property type="match status" value="1"/>
</dbReference>
<keyword evidence="2" id="KW-1003">Cell membrane</keyword>
<feature type="transmembrane region" description="Helical" evidence="6">
    <location>
        <begin position="739"/>
        <end position="758"/>
    </location>
</feature>
<dbReference type="PANTHER" id="PTHR30294:SF29">
    <property type="entry name" value="MULTIDRUG ABC TRANSPORTER PERMEASE YBHS-RELATED"/>
    <property type="match status" value="1"/>
</dbReference>
<evidence type="ECO:0000256" key="3">
    <source>
        <dbReference type="ARBA" id="ARBA00022692"/>
    </source>
</evidence>
<dbReference type="Proteomes" id="UP001220610">
    <property type="component" value="Chromosome"/>
</dbReference>
<dbReference type="GO" id="GO:0140359">
    <property type="term" value="F:ABC-type transporter activity"/>
    <property type="evidence" value="ECO:0007669"/>
    <property type="project" value="InterPro"/>
</dbReference>
<dbReference type="InterPro" id="IPR051449">
    <property type="entry name" value="ABC-2_transporter_component"/>
</dbReference>
<dbReference type="AlphaFoldDB" id="A0AAJ5WSH0"/>
<evidence type="ECO:0000256" key="4">
    <source>
        <dbReference type="ARBA" id="ARBA00022989"/>
    </source>
</evidence>
<gene>
    <name evidence="8" type="ORF">P0Y53_14225</name>
</gene>
<dbReference type="GO" id="GO:0005886">
    <property type="term" value="C:plasma membrane"/>
    <property type="evidence" value="ECO:0007669"/>
    <property type="project" value="UniProtKB-SubCell"/>
</dbReference>
<feature type="transmembrane region" description="Helical" evidence="6">
    <location>
        <begin position="230"/>
        <end position="250"/>
    </location>
</feature>
<evidence type="ECO:0000256" key="1">
    <source>
        <dbReference type="ARBA" id="ARBA00004651"/>
    </source>
</evidence>
<feature type="transmembrane region" description="Helical" evidence="6">
    <location>
        <begin position="266"/>
        <end position="287"/>
    </location>
</feature>
<evidence type="ECO:0000256" key="2">
    <source>
        <dbReference type="ARBA" id="ARBA00022475"/>
    </source>
</evidence>
<keyword evidence="3 6" id="KW-0812">Transmembrane</keyword>
<feature type="transmembrane region" description="Helical" evidence="6">
    <location>
        <begin position="116"/>
        <end position="140"/>
    </location>
</feature>
<feature type="transmembrane region" description="Helical" evidence="6">
    <location>
        <begin position="146"/>
        <end position="166"/>
    </location>
</feature>
<protein>
    <submittedName>
        <fullName evidence="8">Gldg family protein</fullName>
    </submittedName>
</protein>
<feature type="transmembrane region" description="Helical" evidence="6">
    <location>
        <begin position="12"/>
        <end position="34"/>
    </location>
</feature>
<keyword evidence="5 6" id="KW-0472">Membrane</keyword>
<organism evidence="8 9">
    <name type="scientific">Candidatus Pseudobacter hemicellulosilyticus</name>
    <dbReference type="NCBI Taxonomy" id="3121375"/>
    <lineage>
        <taxon>Bacteria</taxon>
        <taxon>Pseudomonadati</taxon>
        <taxon>Bacteroidota</taxon>
        <taxon>Chitinophagia</taxon>
        <taxon>Chitinophagales</taxon>
        <taxon>Chitinophagaceae</taxon>
        <taxon>Pseudobacter</taxon>
    </lineage>
</organism>
<feature type="transmembrane region" description="Helical" evidence="6">
    <location>
        <begin position="65"/>
        <end position="89"/>
    </location>
</feature>
<evidence type="ECO:0000259" key="7">
    <source>
        <dbReference type="Pfam" id="PF09822"/>
    </source>
</evidence>
<keyword evidence="4 6" id="KW-1133">Transmembrane helix</keyword>
<name>A0AAJ5WSH0_9BACT</name>
<dbReference type="Pfam" id="PF09822">
    <property type="entry name" value="ABC_transp_aux"/>
    <property type="match status" value="1"/>
</dbReference>
<feature type="domain" description="ABC-type uncharacterised transport system" evidence="7">
    <location>
        <begin position="453"/>
        <end position="692"/>
    </location>
</feature>
<sequence>MKTIYRIAKAELGYLFYSPLAWLVLIVFLFQSALQFTSLLQQYESSQQVGYALHSMTRQLFTNPYAPGIFMAAKYNLYLYIPLLTMGLLSREISSGSVKLLLSSPVRIIEIVLGKYLAMLLYGLLMMLSLLLFVLVAGGAVQAIDYGLLLSGLLGLFLLLSAYAAIGLFMSSLTGYQVVAAIATLVIFAVLNYIGTLWQDIDLVRDLTYFLSIAGRSDQLIQGLISSKDLFYFGIVITLFLGFTMLKLLAGRESKPALVRAGRYTWLFLLALTLGYFSSRAWAAFYYDATITKSQTLTPPSQAIAQKIKGPVRITTYVNLLDRFVYYCTPRHRNADIRRYEQYTRFIPDMEFREVYYYDSSQYDYVYKANPGLDNAAIALKVAQSLEIDSSRVLSPALIRKQADLRPEENRVVKIIEWAGKRVPLRMFEDMRAYPSEAEISAALKRLTDGSLKVGFLSGQLERNISRAGDKDYKKLSSELTFRHALVNQGFEVVEIPAGGAIPDDCAILVLADPRYALPDSMLWKLNSYIHKGGNLLLAAEPDRKAVTAPLFRQLGLELEEGQLAMASEDYAPDFVQARFSAMIDIIDRNILRNASEDPVLTMPGVSAIRCTDTAGFHAIPILQVDTARTWLTSQAMGRDSSRLPFRPAMGDRKGSFTTVWGLSRQLNGREQRIVVAGDADFISNAELGRSQPINANFVLLMGLFRWISEGEYPVDCSRPDTDDTKIFPSAKGIVRMKIILMGVLPAGLVIFSTVLLLRRKRK</sequence>
<evidence type="ECO:0000256" key="6">
    <source>
        <dbReference type="SAM" id="Phobius"/>
    </source>
</evidence>
<comment type="subcellular location">
    <subcellularLocation>
        <location evidence="1">Cell membrane</location>
        <topology evidence="1">Multi-pass membrane protein</topology>
    </subcellularLocation>
</comment>
<dbReference type="InterPro" id="IPR019196">
    <property type="entry name" value="ABC_transp_unknown"/>
</dbReference>
<feature type="transmembrane region" description="Helical" evidence="6">
    <location>
        <begin position="178"/>
        <end position="198"/>
    </location>
</feature>
<accession>A0AAJ5WSH0</accession>
<evidence type="ECO:0000313" key="9">
    <source>
        <dbReference type="Proteomes" id="UP001220610"/>
    </source>
</evidence>
<reference evidence="8" key="1">
    <citation type="submission" date="2023-03" db="EMBL/GenBank/DDBJ databases">
        <title>Andean soil-derived lignocellulolytic bacterial consortium as a source of novel taxa and putative plastic-active enzymes.</title>
        <authorList>
            <person name="Diaz-Garcia L."/>
            <person name="Chuvochina M."/>
            <person name="Feuerriegel G."/>
            <person name="Bunk B."/>
            <person name="Sproer C."/>
            <person name="Streit W.R."/>
            <person name="Rodriguez L.M."/>
            <person name="Overmann J."/>
            <person name="Jimenez D.J."/>
        </authorList>
    </citation>
    <scope>NUCLEOTIDE SEQUENCE</scope>
    <source>
        <strain evidence="8">MAG 7</strain>
    </source>
</reference>